<feature type="transmembrane region" description="Helical" evidence="1">
    <location>
        <begin position="231"/>
        <end position="251"/>
    </location>
</feature>
<gene>
    <name evidence="2" type="ordered locus">Daes_1867</name>
</gene>
<dbReference type="Proteomes" id="UP000002191">
    <property type="component" value="Chromosome"/>
</dbReference>
<keyword evidence="1" id="KW-0812">Transmembrane</keyword>
<organism evidence="2 3">
    <name type="scientific">Pseudodesulfovibrio aespoeensis (strain ATCC 700646 / DSM 10631 / Aspo-2)</name>
    <name type="common">Desulfovibrio aespoeensis</name>
    <dbReference type="NCBI Taxonomy" id="643562"/>
    <lineage>
        <taxon>Bacteria</taxon>
        <taxon>Pseudomonadati</taxon>
        <taxon>Thermodesulfobacteriota</taxon>
        <taxon>Desulfovibrionia</taxon>
        <taxon>Desulfovibrionales</taxon>
        <taxon>Desulfovibrionaceae</taxon>
    </lineage>
</organism>
<dbReference type="AlphaFoldDB" id="E6VZQ1"/>
<keyword evidence="1" id="KW-0472">Membrane</keyword>
<keyword evidence="3" id="KW-1185">Reference proteome</keyword>
<dbReference type="EMBL" id="CP002431">
    <property type="protein sequence ID" value="ADU62879.1"/>
    <property type="molecule type" value="Genomic_DNA"/>
</dbReference>
<feature type="transmembrane region" description="Helical" evidence="1">
    <location>
        <begin position="24"/>
        <end position="51"/>
    </location>
</feature>
<reference evidence="3" key="1">
    <citation type="submission" date="2010-12" db="EMBL/GenBank/DDBJ databases">
        <title>Complete sequence of Desulfovibrio aespoeensis Aspo-2.</title>
        <authorList>
            <consortium name="US DOE Joint Genome Institute"/>
            <person name="Lucas S."/>
            <person name="Copeland A."/>
            <person name="Lapidus A."/>
            <person name="Cheng J.-F."/>
            <person name="Goodwin L."/>
            <person name="Pitluck S."/>
            <person name="Chertkov O."/>
            <person name="Misra M."/>
            <person name="Detter J.C."/>
            <person name="Han C."/>
            <person name="Tapia R."/>
            <person name="Land M."/>
            <person name="Hauser L."/>
            <person name="Kyrpides N."/>
            <person name="Ivanova N."/>
            <person name="Ovchinnikova G."/>
            <person name="Pedersen K."/>
            <person name="Jagevall S."/>
            <person name="Hazen T."/>
            <person name="Woyke T."/>
        </authorList>
    </citation>
    <scope>NUCLEOTIDE SEQUENCE [LARGE SCALE GENOMIC DNA]</scope>
    <source>
        <strain evidence="3">ATCC 700646 / DSM 10631 / Aspo-2</strain>
    </source>
</reference>
<feature type="transmembrane region" description="Helical" evidence="1">
    <location>
        <begin position="72"/>
        <end position="98"/>
    </location>
</feature>
<feature type="transmembrane region" description="Helical" evidence="1">
    <location>
        <begin position="263"/>
        <end position="284"/>
    </location>
</feature>
<proteinExistence type="predicted"/>
<feature type="transmembrane region" description="Helical" evidence="1">
    <location>
        <begin position="144"/>
        <end position="164"/>
    </location>
</feature>
<feature type="transmembrane region" description="Helical" evidence="1">
    <location>
        <begin position="184"/>
        <end position="210"/>
    </location>
</feature>
<protein>
    <submittedName>
        <fullName evidence="2">Uncharacterized protein</fullName>
    </submittedName>
</protein>
<evidence type="ECO:0000313" key="2">
    <source>
        <dbReference type="EMBL" id="ADU62879.1"/>
    </source>
</evidence>
<name>E6VZQ1_PSEA9</name>
<dbReference type="eggNOG" id="ENOG50349RW">
    <property type="taxonomic scope" value="Bacteria"/>
</dbReference>
<dbReference type="HOGENOM" id="CLU_058788_0_0_7"/>
<feature type="transmembrane region" description="Helical" evidence="1">
    <location>
        <begin position="110"/>
        <end position="132"/>
    </location>
</feature>
<dbReference type="KEGG" id="das:Daes_1867"/>
<evidence type="ECO:0000313" key="3">
    <source>
        <dbReference type="Proteomes" id="UP000002191"/>
    </source>
</evidence>
<feature type="transmembrane region" description="Helical" evidence="1">
    <location>
        <begin position="296"/>
        <end position="320"/>
    </location>
</feature>
<accession>E6VZQ1</accession>
<dbReference type="STRING" id="643562.Daes_1867"/>
<sequence length="323" mass="34844">MPRGQRTAQTDKHPEKIMSIQESLTLVAIMLAPAFFSLLGMAALGSPAVAVSNEFLAKAKGRVFHDKYGQQTAAMGLILLLLFLVIQAAALGLLLVRFPQMASRVFEPGSLFMISFASMGAFFVLGLAYCLTWRKMRDAKGAHMLLGAGAALAALVGVAVTVPAKLLIGLPAEAMQAPLGPQSMLWPMAAMYMVLCVAAAAGLSCVHLVLRRNRDDYGRDYYRFALNLASRWALGAMLVFLTCQGWLFAVLPDMFRTMTLGTPLGLVWAAGCGLGLACAALWLITARSDTPLRFKGLTMLAACLLWLMHAMNATLFVNFMSML</sequence>
<keyword evidence="1" id="KW-1133">Transmembrane helix</keyword>
<evidence type="ECO:0000256" key="1">
    <source>
        <dbReference type="SAM" id="Phobius"/>
    </source>
</evidence>
<reference evidence="2 3" key="2">
    <citation type="journal article" date="2014" name="Genome Announc.">
        <title>Complete Genome Sequence of the Subsurface, Mesophilic Sulfate-Reducing Bacterium Desulfovibrio aespoeensis Aspo-2.</title>
        <authorList>
            <person name="Pedersen K."/>
            <person name="Bengtsson A."/>
            <person name="Edlund J."/>
            <person name="Rabe L."/>
            <person name="Hazen T."/>
            <person name="Chakraborty R."/>
            <person name="Goodwin L."/>
            <person name="Shapiro N."/>
        </authorList>
    </citation>
    <scope>NUCLEOTIDE SEQUENCE [LARGE SCALE GENOMIC DNA]</scope>
    <source>
        <strain evidence="3">ATCC 700646 / DSM 10631 / Aspo-2</strain>
    </source>
</reference>